<keyword evidence="2" id="KW-1185">Reference proteome</keyword>
<dbReference type="EMBL" id="KK114327">
    <property type="protein sequence ID" value="KFM62183.1"/>
    <property type="molecule type" value="Genomic_DNA"/>
</dbReference>
<feature type="non-terminal residue" evidence="1">
    <location>
        <position position="39"/>
    </location>
</feature>
<dbReference type="AlphaFoldDB" id="A0A087TAP4"/>
<gene>
    <name evidence="1" type="ORF">X975_22135</name>
</gene>
<dbReference type="Proteomes" id="UP000054359">
    <property type="component" value="Unassembled WGS sequence"/>
</dbReference>
<reference evidence="1 2" key="1">
    <citation type="submission" date="2013-11" db="EMBL/GenBank/DDBJ databases">
        <title>Genome sequencing of Stegodyphus mimosarum.</title>
        <authorList>
            <person name="Bechsgaard J."/>
        </authorList>
    </citation>
    <scope>NUCLEOTIDE SEQUENCE [LARGE SCALE GENOMIC DNA]</scope>
</reference>
<name>A0A087TAP4_STEMI</name>
<proteinExistence type="predicted"/>
<accession>A0A087TAP4</accession>
<evidence type="ECO:0000313" key="1">
    <source>
        <dbReference type="EMBL" id="KFM62183.1"/>
    </source>
</evidence>
<protein>
    <submittedName>
        <fullName evidence="1">Uncharacterized protein</fullName>
    </submittedName>
</protein>
<organism evidence="1 2">
    <name type="scientific">Stegodyphus mimosarum</name>
    <name type="common">African social velvet spider</name>
    <dbReference type="NCBI Taxonomy" id="407821"/>
    <lineage>
        <taxon>Eukaryota</taxon>
        <taxon>Metazoa</taxon>
        <taxon>Ecdysozoa</taxon>
        <taxon>Arthropoda</taxon>
        <taxon>Chelicerata</taxon>
        <taxon>Arachnida</taxon>
        <taxon>Araneae</taxon>
        <taxon>Araneomorphae</taxon>
        <taxon>Entelegynae</taxon>
        <taxon>Eresoidea</taxon>
        <taxon>Eresidae</taxon>
        <taxon>Stegodyphus</taxon>
    </lineage>
</organism>
<sequence>MKPEKSLTNGTFSKFFNIADKLRYCSNNISSNNSSSSNN</sequence>
<evidence type="ECO:0000313" key="2">
    <source>
        <dbReference type="Proteomes" id="UP000054359"/>
    </source>
</evidence>